<dbReference type="OrthoDB" id="9811959at2"/>
<name>A0A238YZ72_9FLAO</name>
<dbReference type="Proteomes" id="UP000198384">
    <property type="component" value="Unassembled WGS sequence"/>
</dbReference>
<dbReference type="AlphaFoldDB" id="A0A238YZ72"/>
<organism evidence="1 2">
    <name type="scientific">Lutibacter agarilyticus</name>
    <dbReference type="NCBI Taxonomy" id="1109740"/>
    <lineage>
        <taxon>Bacteria</taxon>
        <taxon>Pseudomonadati</taxon>
        <taxon>Bacteroidota</taxon>
        <taxon>Flavobacteriia</taxon>
        <taxon>Flavobacteriales</taxon>
        <taxon>Flavobacteriaceae</taxon>
        <taxon>Lutibacter</taxon>
    </lineage>
</organism>
<dbReference type="EMBL" id="FZNT01000011">
    <property type="protein sequence ID" value="SNR76425.1"/>
    <property type="molecule type" value="Genomic_DNA"/>
</dbReference>
<evidence type="ECO:0000313" key="1">
    <source>
        <dbReference type="EMBL" id="SNR76425.1"/>
    </source>
</evidence>
<keyword evidence="2" id="KW-1185">Reference proteome</keyword>
<dbReference type="Pfam" id="PF05635">
    <property type="entry name" value="23S_rRNA_IVP"/>
    <property type="match status" value="1"/>
</dbReference>
<dbReference type="InterPro" id="IPR012657">
    <property type="entry name" value="23S_rRNA-intervening_sequence"/>
</dbReference>
<dbReference type="CDD" id="cd16377">
    <property type="entry name" value="23S_rRNA_IVP_like"/>
    <property type="match status" value="1"/>
</dbReference>
<proteinExistence type="predicted"/>
<protein>
    <submittedName>
        <fullName evidence="1">Four helix bundle protein</fullName>
    </submittedName>
</protein>
<dbReference type="PANTHER" id="PTHR38471">
    <property type="entry name" value="FOUR HELIX BUNDLE PROTEIN"/>
    <property type="match status" value="1"/>
</dbReference>
<dbReference type="InterPro" id="IPR036583">
    <property type="entry name" value="23S_rRNA_IVS_sf"/>
</dbReference>
<dbReference type="RefSeq" id="WP_089382830.1">
    <property type="nucleotide sequence ID" value="NZ_FZNT01000011.1"/>
</dbReference>
<sequence>MSFKSLLAYKKAFDLSMVIFEITKNFPKDETYSLTGQIRRSSRSVCANIAEAYRKRLYPKHFISKLTDSDSENSETQVWIDFSNSCNYITSEQQQILTNKSIEVGKLINFMINNSERFRGKTEN</sequence>
<evidence type="ECO:0000313" key="2">
    <source>
        <dbReference type="Proteomes" id="UP000198384"/>
    </source>
</evidence>
<gene>
    <name evidence="1" type="ORF">SAMN06265371_111125</name>
</gene>
<dbReference type="Gene3D" id="1.20.1440.60">
    <property type="entry name" value="23S rRNA-intervening sequence"/>
    <property type="match status" value="1"/>
</dbReference>
<dbReference type="NCBIfam" id="TIGR02436">
    <property type="entry name" value="four helix bundle protein"/>
    <property type="match status" value="1"/>
</dbReference>
<dbReference type="SUPFAM" id="SSF158446">
    <property type="entry name" value="IVS-encoded protein-like"/>
    <property type="match status" value="1"/>
</dbReference>
<reference evidence="1 2" key="1">
    <citation type="submission" date="2017-06" db="EMBL/GenBank/DDBJ databases">
        <authorList>
            <person name="Kim H.J."/>
            <person name="Triplett B.A."/>
        </authorList>
    </citation>
    <scope>NUCLEOTIDE SEQUENCE [LARGE SCALE GENOMIC DNA]</scope>
    <source>
        <strain evidence="1 2">DSM 29150</strain>
    </source>
</reference>
<dbReference type="PANTHER" id="PTHR38471:SF2">
    <property type="entry name" value="FOUR HELIX BUNDLE PROTEIN"/>
    <property type="match status" value="1"/>
</dbReference>
<accession>A0A238YZ72</accession>